<protein>
    <submittedName>
        <fullName evidence="1">Uncharacterized protein</fullName>
    </submittedName>
</protein>
<dbReference type="AlphaFoldDB" id="A0A4C1TVU0"/>
<dbReference type="EMBL" id="BGZK01000093">
    <property type="protein sequence ID" value="GBP18120.1"/>
    <property type="molecule type" value="Genomic_DNA"/>
</dbReference>
<keyword evidence="2" id="KW-1185">Reference proteome</keyword>
<evidence type="ECO:0000313" key="1">
    <source>
        <dbReference type="EMBL" id="GBP18120.1"/>
    </source>
</evidence>
<sequence>MEFEQTRRRVGGLLNPLYNIRLYIAHVVPSPRETLAIGNWETVNAAVPDGRCACAHLIASGRQGVAVFPIQFFFFSSHVRARGSVIAASCRSSRVTLAGC</sequence>
<comment type="caution">
    <text evidence="1">The sequence shown here is derived from an EMBL/GenBank/DDBJ whole genome shotgun (WGS) entry which is preliminary data.</text>
</comment>
<proteinExistence type="predicted"/>
<evidence type="ECO:0000313" key="2">
    <source>
        <dbReference type="Proteomes" id="UP000299102"/>
    </source>
</evidence>
<accession>A0A4C1TVU0</accession>
<reference evidence="1 2" key="1">
    <citation type="journal article" date="2019" name="Commun. Biol.">
        <title>The bagworm genome reveals a unique fibroin gene that provides high tensile strength.</title>
        <authorList>
            <person name="Kono N."/>
            <person name="Nakamura H."/>
            <person name="Ohtoshi R."/>
            <person name="Tomita M."/>
            <person name="Numata K."/>
            <person name="Arakawa K."/>
        </authorList>
    </citation>
    <scope>NUCLEOTIDE SEQUENCE [LARGE SCALE GENOMIC DNA]</scope>
</reference>
<dbReference type="Proteomes" id="UP000299102">
    <property type="component" value="Unassembled WGS sequence"/>
</dbReference>
<name>A0A4C1TVU0_EUMVA</name>
<gene>
    <name evidence="1" type="ORF">EVAR_12901_1</name>
</gene>
<organism evidence="1 2">
    <name type="scientific">Eumeta variegata</name>
    <name type="common">Bagworm moth</name>
    <name type="synonym">Eumeta japonica</name>
    <dbReference type="NCBI Taxonomy" id="151549"/>
    <lineage>
        <taxon>Eukaryota</taxon>
        <taxon>Metazoa</taxon>
        <taxon>Ecdysozoa</taxon>
        <taxon>Arthropoda</taxon>
        <taxon>Hexapoda</taxon>
        <taxon>Insecta</taxon>
        <taxon>Pterygota</taxon>
        <taxon>Neoptera</taxon>
        <taxon>Endopterygota</taxon>
        <taxon>Lepidoptera</taxon>
        <taxon>Glossata</taxon>
        <taxon>Ditrysia</taxon>
        <taxon>Tineoidea</taxon>
        <taxon>Psychidae</taxon>
        <taxon>Oiketicinae</taxon>
        <taxon>Eumeta</taxon>
    </lineage>
</organism>